<keyword evidence="3" id="KW-1185">Reference proteome</keyword>
<dbReference type="Proteomes" id="UP000026714">
    <property type="component" value="Unassembled WGS sequence"/>
</dbReference>
<feature type="compositionally biased region" description="Basic residues" evidence="1">
    <location>
        <begin position="53"/>
        <end position="67"/>
    </location>
</feature>
<gene>
    <name evidence="2" type="ORF">X805_09670</name>
</gene>
<name>A0A059KPG4_9BURK</name>
<dbReference type="RefSeq" id="WP_139330817.1">
    <property type="nucleotide sequence ID" value="NZ_AZRA01000025.1"/>
</dbReference>
<reference evidence="2 3" key="1">
    <citation type="journal article" date="2014" name="FEMS Microbiol. Ecol.">
        <title>Sphaerotilus natans encrusted with nanoball-shaped Fe(III) oxide minerals formed by nitrate-reducing mixotrophic Fe(II) oxidation.</title>
        <authorList>
            <person name="Park S."/>
            <person name="Kim D.H."/>
            <person name="Lee J.H."/>
            <person name="Hur H.G."/>
        </authorList>
    </citation>
    <scope>NUCLEOTIDE SEQUENCE [LARGE SCALE GENOMIC DNA]</scope>
    <source>
        <strain evidence="2 3">DSM 6575</strain>
    </source>
</reference>
<dbReference type="EMBL" id="AZRA01000025">
    <property type="protein sequence ID" value="KDB53382.1"/>
    <property type="molecule type" value="Genomic_DNA"/>
</dbReference>
<sequence length="67" mass="7794">MSFLAAPKHQSHPDTPPVVMVRPNVWRITFAESDRPSRRARHGRARWSLSAGLRRRPAFRPGRRPVR</sequence>
<comment type="caution">
    <text evidence="2">The sequence shown here is derived from an EMBL/GenBank/DDBJ whole genome shotgun (WGS) entry which is preliminary data.</text>
</comment>
<evidence type="ECO:0000313" key="3">
    <source>
        <dbReference type="Proteomes" id="UP000026714"/>
    </source>
</evidence>
<protein>
    <submittedName>
        <fullName evidence="2">Uncharacterized protein</fullName>
    </submittedName>
</protein>
<organism evidence="2 3">
    <name type="scientific">Sphaerotilus natans subsp. natans DSM 6575</name>
    <dbReference type="NCBI Taxonomy" id="1286631"/>
    <lineage>
        <taxon>Bacteria</taxon>
        <taxon>Pseudomonadati</taxon>
        <taxon>Pseudomonadota</taxon>
        <taxon>Betaproteobacteria</taxon>
        <taxon>Burkholderiales</taxon>
        <taxon>Sphaerotilaceae</taxon>
        <taxon>Sphaerotilus</taxon>
    </lineage>
</organism>
<dbReference type="STRING" id="34103.SAMN05421778_10848"/>
<feature type="region of interest" description="Disordered" evidence="1">
    <location>
        <begin position="34"/>
        <end position="67"/>
    </location>
</feature>
<evidence type="ECO:0000313" key="2">
    <source>
        <dbReference type="EMBL" id="KDB53382.1"/>
    </source>
</evidence>
<accession>A0A059KPG4</accession>
<dbReference type="AlphaFoldDB" id="A0A059KPG4"/>
<proteinExistence type="predicted"/>
<evidence type="ECO:0000256" key="1">
    <source>
        <dbReference type="SAM" id="MobiDB-lite"/>
    </source>
</evidence>